<feature type="region of interest" description="Disordered" evidence="4">
    <location>
        <begin position="1"/>
        <end position="28"/>
    </location>
</feature>
<dbReference type="InterPro" id="IPR002957">
    <property type="entry name" value="Keratin_I"/>
</dbReference>
<gene>
    <name evidence="6" type="ORF">EPR50_G00164870</name>
</gene>
<keyword evidence="7" id="KW-1185">Reference proteome</keyword>
<reference evidence="6 7" key="1">
    <citation type="submission" date="2019-01" db="EMBL/GenBank/DDBJ databases">
        <title>A chromosome-scale genome assembly of the yellow perch, Perca flavescens.</title>
        <authorList>
            <person name="Feron R."/>
            <person name="Morvezen R."/>
            <person name="Bestin A."/>
            <person name="Haffray P."/>
            <person name="Klopp C."/>
            <person name="Zahm M."/>
            <person name="Cabau C."/>
            <person name="Roques C."/>
            <person name="Donnadieu C."/>
            <person name="Bouchez O."/>
            <person name="Christie M."/>
            <person name="Larson W."/>
            <person name="Guiguen Y."/>
        </authorList>
    </citation>
    <scope>NUCLEOTIDE SEQUENCE [LARGE SCALE GENOMIC DNA]</scope>
    <source>
        <strain evidence="6">YP-PL-M2</strain>
        <tissue evidence="6">Blood</tissue>
    </source>
</reference>
<keyword evidence="1" id="KW-0403">Intermediate filament</keyword>
<dbReference type="PRINTS" id="PR01248">
    <property type="entry name" value="TYPE1KERATIN"/>
</dbReference>
<evidence type="ECO:0000313" key="7">
    <source>
        <dbReference type="Proteomes" id="UP000295070"/>
    </source>
</evidence>
<organism evidence="6 7">
    <name type="scientific">Perca flavescens</name>
    <name type="common">American yellow perch</name>
    <name type="synonym">Morone flavescens</name>
    <dbReference type="NCBI Taxonomy" id="8167"/>
    <lineage>
        <taxon>Eukaryota</taxon>
        <taxon>Metazoa</taxon>
        <taxon>Chordata</taxon>
        <taxon>Craniata</taxon>
        <taxon>Vertebrata</taxon>
        <taxon>Euteleostomi</taxon>
        <taxon>Actinopterygii</taxon>
        <taxon>Neopterygii</taxon>
        <taxon>Teleostei</taxon>
        <taxon>Neoteleostei</taxon>
        <taxon>Acanthomorphata</taxon>
        <taxon>Eupercaria</taxon>
        <taxon>Perciformes</taxon>
        <taxon>Percoidei</taxon>
        <taxon>Percidae</taxon>
        <taxon>Percinae</taxon>
        <taxon>Perca</taxon>
    </lineage>
</organism>
<dbReference type="Pfam" id="PF00038">
    <property type="entry name" value="Filament"/>
    <property type="match status" value="1"/>
</dbReference>
<sequence>MSVPRGSVWTDRTRLSGPPGKEEEPTGQAPFLLLHPSERHEIEESECKGRVQSFSSAAKVNVEVDAAPQQDLSSIMAGIREHYETVTNKNRQELESWFQTKINSAARGNAGLLLAIDNARLASDNFRVKYEHELAMRQSVEADIAGLKRVLDQLTLARSDLEMQIEGLREELIFLKKNHEEVRVLKPDGKIN</sequence>
<dbReference type="STRING" id="8167.A0A484CJG5"/>
<dbReference type="InterPro" id="IPR039008">
    <property type="entry name" value="IF_rod_dom"/>
</dbReference>
<evidence type="ECO:0000256" key="1">
    <source>
        <dbReference type="ARBA" id="ARBA00022754"/>
    </source>
</evidence>
<evidence type="ECO:0000256" key="2">
    <source>
        <dbReference type="ARBA" id="ARBA00023054"/>
    </source>
</evidence>
<keyword evidence="2 3" id="KW-0175">Coiled coil</keyword>
<name>A0A484CJG5_PERFV</name>
<evidence type="ECO:0000259" key="5">
    <source>
        <dbReference type="PROSITE" id="PS51842"/>
    </source>
</evidence>
<dbReference type="AlphaFoldDB" id="A0A484CJG5"/>
<dbReference type="Gene3D" id="1.20.5.1160">
    <property type="entry name" value="Vasodilator-stimulated phosphoprotein"/>
    <property type="match status" value="1"/>
</dbReference>
<evidence type="ECO:0000313" key="6">
    <source>
        <dbReference type="EMBL" id="TDH03566.1"/>
    </source>
</evidence>
<comment type="caution">
    <text evidence="6">The sequence shown here is derived from an EMBL/GenBank/DDBJ whole genome shotgun (WGS) entry which is preliminary data.</text>
</comment>
<feature type="coiled-coil region" evidence="3">
    <location>
        <begin position="137"/>
        <end position="185"/>
    </location>
</feature>
<proteinExistence type="predicted"/>
<dbReference type="PANTHER" id="PTHR23239:SF367">
    <property type="entry name" value="KERATIN 15-RELATED"/>
    <property type="match status" value="1"/>
</dbReference>
<evidence type="ECO:0000256" key="3">
    <source>
        <dbReference type="SAM" id="Coils"/>
    </source>
</evidence>
<dbReference type="EMBL" id="SCKG01000015">
    <property type="protein sequence ID" value="TDH03566.1"/>
    <property type="molecule type" value="Genomic_DNA"/>
</dbReference>
<dbReference type="PANTHER" id="PTHR23239">
    <property type="entry name" value="INTERMEDIATE FILAMENT"/>
    <property type="match status" value="1"/>
</dbReference>
<dbReference type="GO" id="GO:0005882">
    <property type="term" value="C:intermediate filament"/>
    <property type="evidence" value="ECO:0007669"/>
    <property type="project" value="UniProtKB-KW"/>
</dbReference>
<protein>
    <recommendedName>
        <fullName evidence="5">IF rod domain-containing protein</fullName>
    </recommendedName>
</protein>
<evidence type="ECO:0000256" key="4">
    <source>
        <dbReference type="SAM" id="MobiDB-lite"/>
    </source>
</evidence>
<dbReference type="Proteomes" id="UP000295070">
    <property type="component" value="Chromosome 15"/>
</dbReference>
<feature type="domain" description="IF rod" evidence="5">
    <location>
        <begin position="1"/>
        <end position="192"/>
    </location>
</feature>
<dbReference type="GO" id="GO:0005198">
    <property type="term" value="F:structural molecule activity"/>
    <property type="evidence" value="ECO:0007669"/>
    <property type="project" value="InterPro"/>
</dbReference>
<accession>A0A484CJG5</accession>
<dbReference type="PROSITE" id="PS51842">
    <property type="entry name" value="IF_ROD_2"/>
    <property type="match status" value="1"/>
</dbReference>